<accession>A0ABW5YQN7</accession>
<feature type="chain" id="PRO_5047188014" evidence="1">
    <location>
        <begin position="21"/>
        <end position="369"/>
    </location>
</feature>
<keyword evidence="1" id="KW-0732">Signal</keyword>
<dbReference type="Proteomes" id="UP001597509">
    <property type="component" value="Unassembled WGS sequence"/>
</dbReference>
<feature type="signal peptide" evidence="1">
    <location>
        <begin position="1"/>
        <end position="20"/>
    </location>
</feature>
<proteinExistence type="predicted"/>
<evidence type="ECO:0000256" key="1">
    <source>
        <dbReference type="SAM" id="SignalP"/>
    </source>
</evidence>
<gene>
    <name evidence="2" type="ORF">ACFS6I_01465</name>
</gene>
<dbReference type="EMBL" id="JBHUPE010000001">
    <property type="protein sequence ID" value="MFD2902575.1"/>
    <property type="molecule type" value="Genomic_DNA"/>
</dbReference>
<organism evidence="2 3">
    <name type="scientific">Sphingobacterium anhuiense</name>
    <dbReference type="NCBI Taxonomy" id="493780"/>
    <lineage>
        <taxon>Bacteria</taxon>
        <taxon>Pseudomonadati</taxon>
        <taxon>Bacteroidota</taxon>
        <taxon>Sphingobacteriia</taxon>
        <taxon>Sphingobacteriales</taxon>
        <taxon>Sphingobacteriaceae</taxon>
        <taxon>Sphingobacterium</taxon>
    </lineage>
</organism>
<evidence type="ECO:0000313" key="3">
    <source>
        <dbReference type="Proteomes" id="UP001597509"/>
    </source>
</evidence>
<name>A0ABW5YQN7_9SPHI</name>
<protein>
    <submittedName>
        <fullName evidence="2">Uncharacterized protein</fullName>
    </submittedName>
</protein>
<sequence>MKIKLVITAMLAILFSSLKAQDVILGEKKPCPGETYEYFFNGASCDGNLSWSLIDGVVMQQTSNSVKVRWNEGIVGNGRWKIRVIYNPRKSDGSCGTSTFYDLPIEVNAVSEFNIVGDREIPGGFRGVKTYTAQIKNSFFPASSYMWTVFSEGTATNYTTTLPSFNLNITNDGPKWISVRGKNSTCSSWGLSIKADIFTTTTFIGPDNLCSEATYTLINPGTVTLENAVGIATLTPLGNNQWKVTNNGLGGDVTLKSTNGSKSYTKKIRVGAYAKIVYNGGNSMPGGANAEIYADDVTGGTYTWSVVGGVIVSGKYSQTVIVRPNANPSNKVSNNFSVSLTYTNSCGTSYLNASYAIPPNSGTEIDYGE</sequence>
<reference evidence="3" key="1">
    <citation type="journal article" date="2019" name="Int. J. Syst. Evol. Microbiol.">
        <title>The Global Catalogue of Microorganisms (GCM) 10K type strain sequencing project: providing services to taxonomists for standard genome sequencing and annotation.</title>
        <authorList>
            <consortium name="The Broad Institute Genomics Platform"/>
            <consortium name="The Broad Institute Genome Sequencing Center for Infectious Disease"/>
            <person name="Wu L."/>
            <person name="Ma J."/>
        </authorList>
    </citation>
    <scope>NUCLEOTIDE SEQUENCE [LARGE SCALE GENOMIC DNA]</scope>
    <source>
        <strain evidence="3">KCTC 22209</strain>
    </source>
</reference>
<dbReference type="RefSeq" id="WP_380917649.1">
    <property type="nucleotide sequence ID" value="NZ_JBHUPE010000001.1"/>
</dbReference>
<evidence type="ECO:0000313" key="2">
    <source>
        <dbReference type="EMBL" id="MFD2902575.1"/>
    </source>
</evidence>
<comment type="caution">
    <text evidence="2">The sequence shown here is derived from an EMBL/GenBank/DDBJ whole genome shotgun (WGS) entry which is preliminary data.</text>
</comment>
<keyword evidence="3" id="KW-1185">Reference proteome</keyword>